<organism evidence="1 2">
    <name type="scientific">Cytobacillus oceanisediminis 2691</name>
    <dbReference type="NCBI Taxonomy" id="1196031"/>
    <lineage>
        <taxon>Bacteria</taxon>
        <taxon>Bacillati</taxon>
        <taxon>Bacillota</taxon>
        <taxon>Bacilli</taxon>
        <taxon>Bacillales</taxon>
        <taxon>Bacillaceae</taxon>
        <taxon>Cytobacillus</taxon>
    </lineage>
</organism>
<sequence length="199" mass="23734">MKRMPFERPAEHYDERLLSIDEQICTLLKRRKELSDNPGYPHLDVISKWAKVNGLYEDYLRSLFGLLENDEHFRPQVEPVNFQKYIPILKSVEKEKAIYSVNFIRQYENASVVNFNIDWEPDEENRRDRLHRHSFWELEIGEGYDTRITGGSGTDGHLNHNFVVSPPLPEQISGLEFFFKEYKTPFKKKPTDLEIWMRL</sequence>
<proteinExistence type="predicted"/>
<evidence type="ECO:0000313" key="1">
    <source>
        <dbReference type="EMBL" id="AND38109.1"/>
    </source>
</evidence>
<dbReference type="Proteomes" id="UP000077856">
    <property type="component" value="Chromosome"/>
</dbReference>
<gene>
    <name evidence="1" type="ORF">A361_02870</name>
</gene>
<reference evidence="1 2" key="1">
    <citation type="submission" date="2016-04" db="EMBL/GenBank/DDBJ databases">
        <title>Complete genome sequence of Bacillus oceanisediminis strain 2691.</title>
        <authorList>
            <person name="Jeong H."/>
            <person name="Kim H.J."/>
            <person name="Lee D.-W."/>
        </authorList>
    </citation>
    <scope>NUCLEOTIDE SEQUENCE [LARGE SCALE GENOMIC DNA]</scope>
    <source>
        <strain evidence="1 2">2691</strain>
    </source>
</reference>
<accession>A0A160M6N2</accession>
<dbReference type="eggNOG" id="ENOG502ZQAS">
    <property type="taxonomic scope" value="Bacteria"/>
</dbReference>
<evidence type="ECO:0000313" key="2">
    <source>
        <dbReference type="Proteomes" id="UP000077856"/>
    </source>
</evidence>
<dbReference type="EMBL" id="CP015506">
    <property type="protein sequence ID" value="AND38109.1"/>
    <property type="molecule type" value="Genomic_DNA"/>
</dbReference>
<protein>
    <submittedName>
        <fullName evidence="1">Uncharacterized protein</fullName>
    </submittedName>
</protein>
<dbReference type="KEGG" id="bon:A361_02870"/>
<name>A0A160M6N2_9BACI</name>
<dbReference type="STRING" id="1196031.A361_02870"/>
<dbReference type="AlphaFoldDB" id="A0A160M6N2"/>